<dbReference type="InterPro" id="IPR034746">
    <property type="entry name" value="POTRA"/>
</dbReference>
<keyword evidence="4 8" id="KW-0812">Transmembrane</keyword>
<evidence type="ECO:0000256" key="8">
    <source>
        <dbReference type="SAM" id="Phobius"/>
    </source>
</evidence>
<evidence type="ECO:0000256" key="7">
    <source>
        <dbReference type="ARBA" id="ARBA00023306"/>
    </source>
</evidence>
<dbReference type="Gene3D" id="3.10.20.310">
    <property type="entry name" value="membrane protein fhac"/>
    <property type="match status" value="1"/>
</dbReference>
<dbReference type="Proteomes" id="UP000627166">
    <property type="component" value="Unassembled WGS sequence"/>
</dbReference>
<dbReference type="PROSITE" id="PS51779">
    <property type="entry name" value="POTRA"/>
    <property type="match status" value="1"/>
</dbReference>
<comment type="subcellular location">
    <subcellularLocation>
        <location evidence="1">Membrane</location>
    </subcellularLocation>
</comment>
<keyword evidence="11" id="KW-1185">Reference proteome</keyword>
<evidence type="ECO:0000313" key="10">
    <source>
        <dbReference type="EMBL" id="MBD8046469.1"/>
    </source>
</evidence>
<name>A0ABR8YQD5_9CLOT</name>
<evidence type="ECO:0000259" key="9">
    <source>
        <dbReference type="PROSITE" id="PS51779"/>
    </source>
</evidence>
<dbReference type="InterPro" id="IPR013685">
    <property type="entry name" value="POTRA_FtsQ_type"/>
</dbReference>
<protein>
    <submittedName>
        <fullName evidence="10">FtsQ-type POTRA domain-containing protein</fullName>
    </submittedName>
</protein>
<dbReference type="Pfam" id="PF03799">
    <property type="entry name" value="FtsQ_DivIB_C"/>
    <property type="match status" value="1"/>
</dbReference>
<dbReference type="InterPro" id="IPR050487">
    <property type="entry name" value="FtsQ_DivIB"/>
</dbReference>
<evidence type="ECO:0000256" key="6">
    <source>
        <dbReference type="ARBA" id="ARBA00023136"/>
    </source>
</evidence>
<keyword evidence="6 8" id="KW-0472">Membrane</keyword>
<evidence type="ECO:0000256" key="5">
    <source>
        <dbReference type="ARBA" id="ARBA00022989"/>
    </source>
</evidence>
<evidence type="ECO:0000256" key="4">
    <source>
        <dbReference type="ARBA" id="ARBA00022692"/>
    </source>
</evidence>
<gene>
    <name evidence="10" type="ORF">H9637_05335</name>
</gene>
<dbReference type="EMBL" id="JACSQB010000038">
    <property type="protein sequence ID" value="MBD8046469.1"/>
    <property type="molecule type" value="Genomic_DNA"/>
</dbReference>
<evidence type="ECO:0000313" key="11">
    <source>
        <dbReference type="Proteomes" id="UP000627166"/>
    </source>
</evidence>
<keyword evidence="3" id="KW-0132">Cell division</keyword>
<keyword evidence="2" id="KW-1003">Cell membrane</keyword>
<proteinExistence type="predicted"/>
<evidence type="ECO:0000256" key="1">
    <source>
        <dbReference type="ARBA" id="ARBA00004370"/>
    </source>
</evidence>
<keyword evidence="5 8" id="KW-1133">Transmembrane helix</keyword>
<accession>A0ABR8YQD5</accession>
<keyword evidence="7" id="KW-0131">Cell cycle</keyword>
<dbReference type="InterPro" id="IPR005548">
    <property type="entry name" value="Cell_div_FtsQ/DivIB_C"/>
</dbReference>
<dbReference type="PANTHER" id="PTHR37820">
    <property type="entry name" value="CELL DIVISION PROTEIN DIVIB"/>
    <property type="match status" value="1"/>
</dbReference>
<feature type="transmembrane region" description="Helical" evidence="8">
    <location>
        <begin position="32"/>
        <end position="53"/>
    </location>
</feature>
<organism evidence="10 11">
    <name type="scientific">Clostridium faecium</name>
    <dbReference type="NCBI Taxonomy" id="2762223"/>
    <lineage>
        <taxon>Bacteria</taxon>
        <taxon>Bacillati</taxon>
        <taxon>Bacillota</taxon>
        <taxon>Clostridia</taxon>
        <taxon>Eubacteriales</taxon>
        <taxon>Clostridiaceae</taxon>
        <taxon>Clostridium</taxon>
    </lineage>
</organism>
<evidence type="ECO:0000256" key="2">
    <source>
        <dbReference type="ARBA" id="ARBA00022475"/>
    </source>
</evidence>
<dbReference type="RefSeq" id="WP_191739440.1">
    <property type="nucleotide sequence ID" value="NZ_JACSQB010000038.1"/>
</dbReference>
<evidence type="ECO:0000256" key="3">
    <source>
        <dbReference type="ARBA" id="ARBA00022618"/>
    </source>
</evidence>
<comment type="caution">
    <text evidence="10">The sequence shown here is derived from an EMBL/GenBank/DDBJ whole genome shotgun (WGS) entry which is preliminary data.</text>
</comment>
<feature type="domain" description="POTRA" evidence="9">
    <location>
        <begin position="53"/>
        <end position="121"/>
    </location>
</feature>
<sequence length="267" mass="30877">MSKLKNQQGSYILKNKEKLLNKKRKIKFIKRGIFLFILLTSVLVTLCLKLSYFDIAAVIVKGNENLTKEEIIERSNIKIGENIFMLKTNKSLNSIKENPYVISSQVERKLPNQIIITIKERKAAFYSKINDEFYIIDNEGIILDKKKNIENPKLVRLEGINFSNPTLGGEIPLDNKKKLEDIKTLSDVIYNYNAKEENIKITMIELNNFIDIKIHCNNNVYIKIGTDDNMAEKLSKAFSILKDKQFKNMKGYIDVSFDGNPVIYKQN</sequence>
<dbReference type="Pfam" id="PF08478">
    <property type="entry name" value="POTRA_1"/>
    <property type="match status" value="1"/>
</dbReference>
<dbReference type="PANTHER" id="PTHR37820:SF1">
    <property type="entry name" value="CELL DIVISION PROTEIN FTSQ"/>
    <property type="match status" value="1"/>
</dbReference>
<reference evidence="10 11" key="1">
    <citation type="submission" date="2020-08" db="EMBL/GenBank/DDBJ databases">
        <title>A Genomic Blueprint of the Chicken Gut Microbiome.</title>
        <authorList>
            <person name="Gilroy R."/>
            <person name="Ravi A."/>
            <person name="Getino M."/>
            <person name="Pursley I."/>
            <person name="Horton D.L."/>
            <person name="Alikhan N.-F."/>
            <person name="Baker D."/>
            <person name="Gharbi K."/>
            <person name="Hall N."/>
            <person name="Watson M."/>
            <person name="Adriaenssens E.M."/>
            <person name="Foster-Nyarko E."/>
            <person name="Jarju S."/>
            <person name="Secka A."/>
            <person name="Antonio M."/>
            <person name="Oren A."/>
            <person name="Chaudhuri R."/>
            <person name="La Ragione R.M."/>
            <person name="Hildebrand F."/>
            <person name="Pallen M.J."/>
        </authorList>
    </citation>
    <scope>NUCLEOTIDE SEQUENCE [LARGE SCALE GENOMIC DNA]</scope>
    <source>
        <strain evidence="10 11">N37</strain>
    </source>
</reference>